<organism evidence="3 4">
    <name type="scientific">Ruficoccus amylovorans</name>
    <dbReference type="NCBI Taxonomy" id="1804625"/>
    <lineage>
        <taxon>Bacteria</taxon>
        <taxon>Pseudomonadati</taxon>
        <taxon>Verrucomicrobiota</taxon>
        <taxon>Opitutia</taxon>
        <taxon>Puniceicoccales</taxon>
        <taxon>Cerasicoccaceae</taxon>
        <taxon>Ruficoccus</taxon>
    </lineage>
</organism>
<feature type="region of interest" description="Disordered" evidence="1">
    <location>
        <begin position="353"/>
        <end position="374"/>
    </location>
</feature>
<dbReference type="InterPro" id="IPR012337">
    <property type="entry name" value="RNaseH-like_sf"/>
</dbReference>
<dbReference type="InterPro" id="IPR036397">
    <property type="entry name" value="RNaseH_sf"/>
</dbReference>
<dbReference type="Gene3D" id="3.30.420.10">
    <property type="entry name" value="Ribonuclease H-like superfamily/Ribonuclease H"/>
    <property type="match status" value="1"/>
</dbReference>
<dbReference type="RefSeq" id="WP_185676782.1">
    <property type="nucleotide sequence ID" value="NZ_JACHVB010000053.1"/>
</dbReference>
<gene>
    <name evidence="3" type="ORF">H5P28_16390</name>
</gene>
<accession>A0A842HGL6</accession>
<evidence type="ECO:0000313" key="4">
    <source>
        <dbReference type="Proteomes" id="UP000546464"/>
    </source>
</evidence>
<name>A0A842HGL6_9BACT</name>
<dbReference type="PANTHER" id="PTHR46889:SF4">
    <property type="entry name" value="TRANSPOSASE INSO FOR INSERTION SEQUENCE ELEMENT IS911B-RELATED"/>
    <property type="match status" value="1"/>
</dbReference>
<dbReference type="EMBL" id="JACHVB010000053">
    <property type="protein sequence ID" value="MBC2595845.1"/>
    <property type="molecule type" value="Genomic_DNA"/>
</dbReference>
<evidence type="ECO:0000313" key="3">
    <source>
        <dbReference type="EMBL" id="MBC2595845.1"/>
    </source>
</evidence>
<dbReference type="GO" id="GO:0003676">
    <property type="term" value="F:nucleic acid binding"/>
    <property type="evidence" value="ECO:0007669"/>
    <property type="project" value="InterPro"/>
</dbReference>
<dbReference type="PANTHER" id="PTHR46889">
    <property type="entry name" value="TRANSPOSASE INSF FOR INSERTION SEQUENCE IS3B-RELATED"/>
    <property type="match status" value="1"/>
</dbReference>
<evidence type="ECO:0000256" key="1">
    <source>
        <dbReference type="SAM" id="MobiDB-lite"/>
    </source>
</evidence>
<dbReference type="InterPro" id="IPR050900">
    <property type="entry name" value="Transposase_IS3/IS150/IS904"/>
</dbReference>
<dbReference type="GO" id="GO:0015074">
    <property type="term" value="P:DNA integration"/>
    <property type="evidence" value="ECO:0007669"/>
    <property type="project" value="InterPro"/>
</dbReference>
<proteinExistence type="predicted"/>
<feature type="domain" description="Integrase catalytic" evidence="2">
    <location>
        <begin position="152"/>
        <end position="335"/>
    </location>
</feature>
<dbReference type="SUPFAM" id="SSF53098">
    <property type="entry name" value="Ribonuclease H-like"/>
    <property type="match status" value="1"/>
</dbReference>
<sequence>MNNQLSTFLGFMAGWIGRRQQLVIDYLLEENRVLKEQFDATGKKLRLSNAQRRNLAIRGRKLRWTQLMQYANLVKPETLYAWHRRFVQLKYTAKTKVKTSGQSRMAAIRELCLKFAVENTGWGYGRIQGALSNIGYTISRTTVGNILRAAGIEPSPDRGKESNWKRFIRTHLSVISVADFLTTEVWTLGGLVRYHTFFVMNLARREVHIAHIGCQVNGQVMAQVARNLTDAEDGFLKGMDYFICDHDALYTHQFRNTLKSAGVDLIQTSVGYPEQNGYAESFVSSIKRECLDRLIFFGEKSLRKAVSEFVKHYHGERNHQGLDNQIPFPQAPRTKGCEGLIVKSERLGGLLNYYHRVPDPDEPPENREEVPEAA</sequence>
<dbReference type="PROSITE" id="PS50994">
    <property type="entry name" value="INTEGRASE"/>
    <property type="match status" value="1"/>
</dbReference>
<comment type="caution">
    <text evidence="3">The sequence shown here is derived from an EMBL/GenBank/DDBJ whole genome shotgun (WGS) entry which is preliminary data.</text>
</comment>
<dbReference type="InterPro" id="IPR001584">
    <property type="entry name" value="Integrase_cat-core"/>
</dbReference>
<reference evidence="3 4" key="1">
    <citation type="submission" date="2020-07" db="EMBL/GenBank/DDBJ databases">
        <authorList>
            <person name="Feng X."/>
        </authorList>
    </citation>
    <scope>NUCLEOTIDE SEQUENCE [LARGE SCALE GENOMIC DNA]</scope>
    <source>
        <strain evidence="3 4">JCM31066</strain>
    </source>
</reference>
<dbReference type="AlphaFoldDB" id="A0A842HGL6"/>
<dbReference type="Pfam" id="PF13683">
    <property type="entry name" value="rve_3"/>
    <property type="match status" value="1"/>
</dbReference>
<dbReference type="Proteomes" id="UP000546464">
    <property type="component" value="Unassembled WGS sequence"/>
</dbReference>
<feature type="compositionally biased region" description="Basic and acidic residues" evidence="1">
    <location>
        <begin position="356"/>
        <end position="374"/>
    </location>
</feature>
<protein>
    <submittedName>
        <fullName evidence="3">Transposase</fullName>
    </submittedName>
</protein>
<evidence type="ECO:0000259" key="2">
    <source>
        <dbReference type="PROSITE" id="PS50994"/>
    </source>
</evidence>
<keyword evidence="4" id="KW-1185">Reference proteome</keyword>